<evidence type="ECO:0000313" key="9">
    <source>
        <dbReference type="EMBL" id="RAV11915.1"/>
    </source>
</evidence>
<feature type="transmembrane region" description="Helical" evidence="7">
    <location>
        <begin position="96"/>
        <end position="117"/>
    </location>
</feature>
<evidence type="ECO:0000256" key="3">
    <source>
        <dbReference type="ARBA" id="ARBA00022475"/>
    </source>
</evidence>
<evidence type="ECO:0000256" key="4">
    <source>
        <dbReference type="ARBA" id="ARBA00022692"/>
    </source>
</evidence>
<dbReference type="Gene3D" id="1.10.3720.10">
    <property type="entry name" value="MetI-like"/>
    <property type="match status" value="1"/>
</dbReference>
<dbReference type="CDD" id="cd06261">
    <property type="entry name" value="TM_PBP2"/>
    <property type="match status" value="1"/>
</dbReference>
<dbReference type="OrthoDB" id="9785836at2"/>
<dbReference type="SUPFAM" id="SSF161098">
    <property type="entry name" value="MetI-like"/>
    <property type="match status" value="1"/>
</dbReference>
<comment type="subcellular location">
    <subcellularLocation>
        <location evidence="1 7">Cell membrane</location>
        <topology evidence="1 7">Multi-pass membrane protein</topology>
    </subcellularLocation>
</comment>
<evidence type="ECO:0000256" key="1">
    <source>
        <dbReference type="ARBA" id="ARBA00004651"/>
    </source>
</evidence>
<keyword evidence="10" id="KW-1185">Reference proteome</keyword>
<dbReference type="EMBL" id="QMFB01000035">
    <property type="protein sequence ID" value="RAV11915.1"/>
    <property type="molecule type" value="Genomic_DNA"/>
</dbReference>
<feature type="domain" description="ABC transmembrane type-1" evidence="8">
    <location>
        <begin position="92"/>
        <end position="306"/>
    </location>
</feature>
<sequence length="319" mass="36635">MALTARKTEVRSPIADVRLSRRLAKDFKRNKYIYLMLLPVVVYYLIFHYGPMYGIQIAFKDFSPARGMWGSPWVGFQHFADFFNGYYFWRVMRNTFLLSLYSMIIAFPSSILLALLLNEVRSRVFKRTVQSVTYLPHFISMVVVVGMMVDFLSSRGLINQIVEWFGGKPIGFLTEPGWFRTLYIASGVWQGIGWGSIIYLAAIANIDPTLYEASRVDGAGRFRQMLHITLPGIMPTILILFILNMGSLLAVDVDKILLMYNPLIYETSDVIGTYVYRKGILQASYSYSTAVGLFNAVVNFIFLIMTNRLSRRMTETKLW</sequence>
<dbReference type="InterPro" id="IPR000515">
    <property type="entry name" value="MetI-like"/>
</dbReference>
<name>A0A329LVC3_9BACL</name>
<organism evidence="9 10">
    <name type="scientific">Paenibacillus contaminans</name>
    <dbReference type="NCBI Taxonomy" id="450362"/>
    <lineage>
        <taxon>Bacteria</taxon>
        <taxon>Bacillati</taxon>
        <taxon>Bacillota</taxon>
        <taxon>Bacilli</taxon>
        <taxon>Bacillales</taxon>
        <taxon>Paenibacillaceae</taxon>
        <taxon>Paenibacillus</taxon>
    </lineage>
</organism>
<dbReference type="RefSeq" id="WP_113035810.1">
    <property type="nucleotide sequence ID" value="NZ_QMFB01000035.1"/>
</dbReference>
<dbReference type="PANTHER" id="PTHR43227:SF11">
    <property type="entry name" value="BLL4140 PROTEIN"/>
    <property type="match status" value="1"/>
</dbReference>
<dbReference type="Proteomes" id="UP000250369">
    <property type="component" value="Unassembled WGS sequence"/>
</dbReference>
<proteinExistence type="inferred from homology"/>
<evidence type="ECO:0000256" key="6">
    <source>
        <dbReference type="ARBA" id="ARBA00023136"/>
    </source>
</evidence>
<keyword evidence="6 7" id="KW-0472">Membrane</keyword>
<gene>
    <name evidence="9" type="ORF">DQG23_35645</name>
</gene>
<comment type="caution">
    <text evidence="9">The sequence shown here is derived from an EMBL/GenBank/DDBJ whole genome shotgun (WGS) entry which is preliminary data.</text>
</comment>
<keyword evidence="3" id="KW-1003">Cell membrane</keyword>
<reference evidence="9 10" key="1">
    <citation type="journal article" date="2009" name="Int. J. Syst. Evol. Microbiol.">
        <title>Paenibacillus contaminans sp. nov., isolated from a contaminated laboratory plate.</title>
        <authorList>
            <person name="Chou J.H."/>
            <person name="Lee J.H."/>
            <person name="Lin M.C."/>
            <person name="Chang P.S."/>
            <person name="Arun A.B."/>
            <person name="Young C.C."/>
            <person name="Chen W.M."/>
        </authorList>
    </citation>
    <scope>NUCLEOTIDE SEQUENCE [LARGE SCALE GENOMIC DNA]</scope>
    <source>
        <strain evidence="9 10">CKOBP-6</strain>
    </source>
</reference>
<evidence type="ECO:0000256" key="5">
    <source>
        <dbReference type="ARBA" id="ARBA00022989"/>
    </source>
</evidence>
<evidence type="ECO:0000256" key="7">
    <source>
        <dbReference type="RuleBase" id="RU363032"/>
    </source>
</evidence>
<dbReference type="GO" id="GO:0055085">
    <property type="term" value="P:transmembrane transport"/>
    <property type="evidence" value="ECO:0007669"/>
    <property type="project" value="InterPro"/>
</dbReference>
<dbReference type="GO" id="GO:0005886">
    <property type="term" value="C:plasma membrane"/>
    <property type="evidence" value="ECO:0007669"/>
    <property type="project" value="UniProtKB-SubCell"/>
</dbReference>
<evidence type="ECO:0000259" key="8">
    <source>
        <dbReference type="PROSITE" id="PS50928"/>
    </source>
</evidence>
<evidence type="ECO:0000256" key="2">
    <source>
        <dbReference type="ARBA" id="ARBA00022448"/>
    </source>
</evidence>
<dbReference type="InterPro" id="IPR035906">
    <property type="entry name" value="MetI-like_sf"/>
</dbReference>
<feature type="transmembrane region" description="Helical" evidence="7">
    <location>
        <begin position="138"/>
        <end position="158"/>
    </location>
</feature>
<evidence type="ECO:0000313" key="10">
    <source>
        <dbReference type="Proteomes" id="UP000250369"/>
    </source>
</evidence>
<protein>
    <submittedName>
        <fullName evidence="9">Sugar ABC transporter permease</fullName>
    </submittedName>
</protein>
<keyword evidence="4 7" id="KW-0812">Transmembrane</keyword>
<keyword evidence="2 7" id="KW-0813">Transport</keyword>
<feature type="transmembrane region" description="Helical" evidence="7">
    <location>
        <begin position="32"/>
        <end position="50"/>
    </location>
</feature>
<comment type="similarity">
    <text evidence="7">Belongs to the binding-protein-dependent transport system permease family.</text>
</comment>
<dbReference type="AlphaFoldDB" id="A0A329LVC3"/>
<dbReference type="InterPro" id="IPR050809">
    <property type="entry name" value="UgpAE/MalFG_permease"/>
</dbReference>
<keyword evidence="5 7" id="KW-1133">Transmembrane helix</keyword>
<accession>A0A329LVC3</accession>
<dbReference type="PANTHER" id="PTHR43227">
    <property type="entry name" value="BLL4140 PROTEIN"/>
    <property type="match status" value="1"/>
</dbReference>
<feature type="transmembrane region" description="Helical" evidence="7">
    <location>
        <begin position="225"/>
        <end position="251"/>
    </location>
</feature>
<feature type="transmembrane region" description="Helical" evidence="7">
    <location>
        <begin position="178"/>
        <end position="204"/>
    </location>
</feature>
<dbReference type="Pfam" id="PF00528">
    <property type="entry name" value="BPD_transp_1"/>
    <property type="match status" value="1"/>
</dbReference>
<dbReference type="PROSITE" id="PS50928">
    <property type="entry name" value="ABC_TM1"/>
    <property type="match status" value="1"/>
</dbReference>
<feature type="transmembrane region" description="Helical" evidence="7">
    <location>
        <begin position="285"/>
        <end position="305"/>
    </location>
</feature>